<dbReference type="Pfam" id="PF13280">
    <property type="entry name" value="WYL"/>
    <property type="match status" value="1"/>
</dbReference>
<evidence type="ECO:0000259" key="2">
    <source>
        <dbReference type="Pfam" id="PF25583"/>
    </source>
</evidence>
<reference evidence="4" key="2">
    <citation type="journal article" date="2024" name="Nature">
        <title>Anoxygenic phototroph of the Chloroflexota uses a type I reaction centre.</title>
        <authorList>
            <person name="Tsuji J.M."/>
            <person name="Shaw N.A."/>
            <person name="Nagashima S."/>
            <person name="Venkiteswaran J.J."/>
            <person name="Schiff S.L."/>
            <person name="Watanabe T."/>
            <person name="Fukui M."/>
            <person name="Hanada S."/>
            <person name="Tank M."/>
            <person name="Neufeld J.D."/>
        </authorList>
    </citation>
    <scope>NUCLEOTIDE SEQUENCE</scope>
    <source>
        <strain evidence="4">L227-S17</strain>
        <plasmid evidence="4 6">unnamed2</plasmid>
    </source>
</reference>
<keyword evidence="4" id="KW-0614">Plasmid</keyword>
<proteinExistence type="predicted"/>
<dbReference type="AlphaFoldDB" id="A0A8T7M4N0"/>
<dbReference type="EMBL" id="JACATZ010000002">
    <property type="protein sequence ID" value="NWJ47065.1"/>
    <property type="molecule type" value="Genomic_DNA"/>
</dbReference>
<geneLocation type="plasmid" evidence="4 6">
    <name>unnamed2</name>
</geneLocation>
<gene>
    <name evidence="3" type="ORF">HXX08_14485</name>
    <name evidence="4" type="ORF">OZ401_004953</name>
</gene>
<protein>
    <submittedName>
        <fullName evidence="3">WYL domain-containing protein</fullName>
    </submittedName>
</protein>
<dbReference type="Pfam" id="PF25583">
    <property type="entry name" value="WCX"/>
    <property type="match status" value="1"/>
</dbReference>
<dbReference type="PANTHER" id="PTHR34580:SF3">
    <property type="entry name" value="PROTEIN PAFB"/>
    <property type="match status" value="1"/>
</dbReference>
<evidence type="ECO:0000259" key="1">
    <source>
        <dbReference type="Pfam" id="PF13280"/>
    </source>
</evidence>
<dbReference type="InterPro" id="IPR051534">
    <property type="entry name" value="CBASS_pafABC_assoc_protein"/>
</dbReference>
<keyword evidence="6" id="KW-1185">Reference proteome</keyword>
<dbReference type="InterPro" id="IPR057727">
    <property type="entry name" value="WCX_dom"/>
</dbReference>
<evidence type="ECO:0000313" key="3">
    <source>
        <dbReference type="EMBL" id="NWJ47065.1"/>
    </source>
</evidence>
<feature type="domain" description="WCX" evidence="2">
    <location>
        <begin position="205"/>
        <end position="264"/>
    </location>
</feature>
<dbReference type="EMBL" id="CP128402">
    <property type="protein sequence ID" value="WJW70379.1"/>
    <property type="molecule type" value="Genomic_DNA"/>
</dbReference>
<organism evidence="3 5">
    <name type="scientific">Candidatus Chlorohelix allophototropha</name>
    <dbReference type="NCBI Taxonomy" id="3003348"/>
    <lineage>
        <taxon>Bacteria</taxon>
        <taxon>Bacillati</taxon>
        <taxon>Chloroflexota</taxon>
        <taxon>Chloroflexia</taxon>
        <taxon>Candidatus Chloroheliales</taxon>
        <taxon>Candidatus Chloroheliaceae</taxon>
        <taxon>Candidatus Chlorohelix</taxon>
    </lineage>
</organism>
<dbReference type="InterPro" id="IPR026881">
    <property type="entry name" value="WYL_dom"/>
</dbReference>
<dbReference type="PANTHER" id="PTHR34580">
    <property type="match status" value="1"/>
</dbReference>
<reference evidence="3 5" key="1">
    <citation type="submission" date="2020-06" db="EMBL/GenBank/DDBJ databases">
        <title>Anoxygenic phototrophic Chloroflexota member uses a Type I reaction center.</title>
        <authorList>
            <person name="Tsuji J.M."/>
            <person name="Shaw N.A."/>
            <person name="Nagashima S."/>
            <person name="Venkiteswaran J."/>
            <person name="Schiff S.L."/>
            <person name="Hanada S."/>
            <person name="Tank M."/>
            <person name="Neufeld J.D."/>
        </authorList>
    </citation>
    <scope>NUCLEOTIDE SEQUENCE [LARGE SCALE GENOMIC DNA]</scope>
    <source>
        <strain evidence="3">L227-S17</strain>
    </source>
</reference>
<dbReference type="RefSeq" id="WP_341472248.1">
    <property type="nucleotide sequence ID" value="NZ_CP128402.1"/>
</dbReference>
<feature type="domain" description="WYL" evidence="1">
    <location>
        <begin position="105"/>
        <end position="176"/>
    </location>
</feature>
<dbReference type="Proteomes" id="UP000521676">
    <property type="component" value="Unassembled WGS sequence"/>
</dbReference>
<evidence type="ECO:0000313" key="5">
    <source>
        <dbReference type="Proteomes" id="UP000521676"/>
    </source>
</evidence>
<dbReference type="Proteomes" id="UP001431572">
    <property type="component" value="Plasmid unnamed2"/>
</dbReference>
<accession>A0A8T7M4N0</accession>
<evidence type="ECO:0000313" key="6">
    <source>
        <dbReference type="Proteomes" id="UP001431572"/>
    </source>
</evidence>
<dbReference type="PROSITE" id="PS52050">
    <property type="entry name" value="WYL"/>
    <property type="match status" value="1"/>
</dbReference>
<name>A0A8T7M4N0_9CHLR</name>
<sequence length="273" mass="32116">MFQRDLEELRLEYEIELDGDGRYYLPETTATTRILSAILSKEEQVLLSRVQQEFQTGHPYASDVSQLLSKLAGQLNQQMQRLDSSTPLSYFGPYFARDYSRYRPLIETLEQAIRQQQKIQFIYTRPVSRSSEEIPHHAVEPQSVGVRNGVFYLYGYNPKMSRVFPFRLDKIKELRVLPQKFATLRKPELVEFEYLLHTDLVKGGISERFHQQELLEILSDGRAHVKAKEEEFWIIQEMLRLGQKVELLSPLYLRQRLAQEIKVMMSYYAGDEV</sequence>
<evidence type="ECO:0000313" key="4">
    <source>
        <dbReference type="EMBL" id="WJW70379.1"/>
    </source>
</evidence>